<dbReference type="AlphaFoldDB" id="F4XRK5"/>
<feature type="compositionally biased region" description="Gly residues" evidence="1">
    <location>
        <begin position="1"/>
        <end position="26"/>
    </location>
</feature>
<evidence type="ECO:0000313" key="2">
    <source>
        <dbReference type="EMBL" id="EGJ32760.1"/>
    </source>
</evidence>
<reference evidence="2 3" key="1">
    <citation type="journal article" date="2011" name="Proc. Natl. Acad. Sci. U.S.A.">
        <title>Genomic insights into the physiology and ecology of the marine filamentous cyanobacterium Lyngbya majuscula.</title>
        <authorList>
            <person name="Jones A.C."/>
            <person name="Monroe E.A."/>
            <person name="Podell S."/>
            <person name="Hess W.R."/>
            <person name="Klages S."/>
            <person name="Esquenazi E."/>
            <person name="Niessen S."/>
            <person name="Hoover H."/>
            <person name="Rothmann M."/>
            <person name="Lasken R.S."/>
            <person name="Yates J.R.III."/>
            <person name="Reinhardt R."/>
            <person name="Kube M."/>
            <person name="Burkart M.D."/>
            <person name="Allen E.E."/>
            <person name="Dorrestein P.C."/>
            <person name="Gerwick W.H."/>
            <person name="Gerwick L."/>
        </authorList>
    </citation>
    <scope>NUCLEOTIDE SEQUENCE [LARGE SCALE GENOMIC DNA]</scope>
    <source>
        <strain evidence="2 3">3L</strain>
    </source>
</reference>
<feature type="region of interest" description="Disordered" evidence="1">
    <location>
        <begin position="1"/>
        <end position="31"/>
    </location>
</feature>
<sequence>MWGVGSVGGVGRVGSVGGVGRVGSVGGEKRSREQKDVLIFTSTAIRNWSWQQ</sequence>
<evidence type="ECO:0000313" key="3">
    <source>
        <dbReference type="Proteomes" id="UP000003959"/>
    </source>
</evidence>
<proteinExistence type="predicted"/>
<accession>F4XRK5</accession>
<evidence type="ECO:0000256" key="1">
    <source>
        <dbReference type="SAM" id="MobiDB-lite"/>
    </source>
</evidence>
<dbReference type="Proteomes" id="UP000003959">
    <property type="component" value="Unassembled WGS sequence"/>
</dbReference>
<gene>
    <name evidence="2" type="ORF">LYNGBM3L_02180</name>
</gene>
<dbReference type="HOGENOM" id="CLU_3081959_0_0_3"/>
<organism evidence="2 3">
    <name type="scientific">Moorena producens 3L</name>
    <dbReference type="NCBI Taxonomy" id="489825"/>
    <lineage>
        <taxon>Bacteria</taxon>
        <taxon>Bacillati</taxon>
        <taxon>Cyanobacteriota</taxon>
        <taxon>Cyanophyceae</taxon>
        <taxon>Coleofasciculales</taxon>
        <taxon>Coleofasciculaceae</taxon>
        <taxon>Moorena</taxon>
    </lineage>
</organism>
<dbReference type="EMBL" id="GL890903">
    <property type="protein sequence ID" value="EGJ32760.1"/>
    <property type="molecule type" value="Genomic_DNA"/>
</dbReference>
<keyword evidence="3" id="KW-1185">Reference proteome</keyword>
<name>F4XRK5_9CYAN</name>
<protein>
    <submittedName>
        <fullName evidence="2">Uncharacterized protein</fullName>
    </submittedName>
</protein>